<comment type="caution">
    <text evidence="1">The sequence shown here is derived from an EMBL/GenBank/DDBJ whole genome shotgun (WGS) entry which is preliminary data.</text>
</comment>
<sequence>MIYHYNIKYPAAQLFIDPLAETAKHDSLNETRYPIASQASLITHHESYNQEIPSPFDAIDVDQSSTRSISTFVNLNTPTNKSTDRWTSSETRILIALRKKNVRKISTKCLEIVQVLQKLL</sequence>
<evidence type="ECO:0000313" key="2">
    <source>
        <dbReference type="Proteomes" id="UP000247702"/>
    </source>
</evidence>
<dbReference type="EMBL" id="BEXD01000078">
    <property type="protein sequence ID" value="GBB84037.1"/>
    <property type="molecule type" value="Genomic_DNA"/>
</dbReference>
<reference evidence="1 2" key="1">
    <citation type="submission" date="2017-11" db="EMBL/GenBank/DDBJ databases">
        <title>The genome of Rhizophagus clarus HR1 reveals common genetic basis of auxotrophy among arbuscular mycorrhizal fungi.</title>
        <authorList>
            <person name="Kobayashi Y."/>
        </authorList>
    </citation>
    <scope>NUCLEOTIDE SEQUENCE [LARGE SCALE GENOMIC DNA]</scope>
    <source>
        <strain evidence="1 2">HR1</strain>
    </source>
</reference>
<keyword evidence="2" id="KW-1185">Reference proteome</keyword>
<dbReference type="AlphaFoldDB" id="A0A2Z6Q2I6"/>
<dbReference type="Proteomes" id="UP000247702">
    <property type="component" value="Unassembled WGS sequence"/>
</dbReference>
<name>A0A2Z6Q2I6_9GLOM</name>
<protein>
    <submittedName>
        <fullName evidence="1">Uncharacterized protein</fullName>
    </submittedName>
</protein>
<proteinExistence type="predicted"/>
<accession>A0A2Z6Q2I6</accession>
<gene>
    <name evidence="1" type="ORF">RclHR1_10680011</name>
</gene>
<evidence type="ECO:0000313" key="1">
    <source>
        <dbReference type="EMBL" id="GBB84037.1"/>
    </source>
</evidence>
<organism evidence="1 2">
    <name type="scientific">Rhizophagus clarus</name>
    <dbReference type="NCBI Taxonomy" id="94130"/>
    <lineage>
        <taxon>Eukaryota</taxon>
        <taxon>Fungi</taxon>
        <taxon>Fungi incertae sedis</taxon>
        <taxon>Mucoromycota</taxon>
        <taxon>Glomeromycotina</taxon>
        <taxon>Glomeromycetes</taxon>
        <taxon>Glomerales</taxon>
        <taxon>Glomeraceae</taxon>
        <taxon>Rhizophagus</taxon>
    </lineage>
</organism>